<dbReference type="InterPro" id="IPR002737">
    <property type="entry name" value="MEMO1_fam"/>
</dbReference>
<protein>
    <submittedName>
        <fullName evidence="2">Uncharacterized protein</fullName>
    </submittedName>
</protein>
<proteinExistence type="inferred from homology"/>
<accession>A0A5C6G846</accession>
<comment type="caution">
    <text evidence="2">The sequence shown here is derived from an EMBL/GenBank/DDBJ whole genome shotgun (WGS) entry which is preliminary data.</text>
</comment>
<dbReference type="PANTHER" id="PTHR11060">
    <property type="entry name" value="PROTEIN MEMO1"/>
    <property type="match status" value="1"/>
</dbReference>
<dbReference type="CDD" id="cd07361">
    <property type="entry name" value="MEMO_like"/>
    <property type="match status" value="1"/>
</dbReference>
<dbReference type="Pfam" id="PF01875">
    <property type="entry name" value="Memo"/>
    <property type="match status" value="1"/>
</dbReference>
<dbReference type="PANTHER" id="PTHR11060:SF0">
    <property type="entry name" value="PROTEIN MEMO1"/>
    <property type="match status" value="1"/>
</dbReference>
<dbReference type="AlphaFoldDB" id="A0A5C6G846"/>
<evidence type="ECO:0000256" key="1">
    <source>
        <dbReference type="ARBA" id="ARBA00006315"/>
    </source>
</evidence>
<dbReference type="HAMAP" id="MF_00055">
    <property type="entry name" value="MEMO1"/>
    <property type="match status" value="1"/>
</dbReference>
<comment type="similarity">
    <text evidence="1">Belongs to the MEMO1 family.</text>
</comment>
<gene>
    <name evidence="2" type="ORF">ED733_004590</name>
</gene>
<dbReference type="EMBL" id="SBHS01000014">
    <property type="protein sequence ID" value="TWU73942.1"/>
    <property type="molecule type" value="Genomic_DNA"/>
</dbReference>
<dbReference type="NCBIfam" id="TIGR04336">
    <property type="entry name" value="AmmeMemoSam_B"/>
    <property type="match status" value="1"/>
</dbReference>
<evidence type="ECO:0000313" key="3">
    <source>
        <dbReference type="Proteomes" id="UP000317257"/>
    </source>
</evidence>
<dbReference type="Proteomes" id="UP000317257">
    <property type="component" value="Unassembled WGS sequence"/>
</dbReference>
<name>A0A5C6G846_METRR</name>
<organism evidence="2 3">
    <name type="scientific">Metarhizium rileyi (strain RCEF 4871)</name>
    <name type="common">Nomuraea rileyi</name>
    <dbReference type="NCBI Taxonomy" id="1649241"/>
    <lineage>
        <taxon>Eukaryota</taxon>
        <taxon>Fungi</taxon>
        <taxon>Dikarya</taxon>
        <taxon>Ascomycota</taxon>
        <taxon>Pezizomycotina</taxon>
        <taxon>Sordariomycetes</taxon>
        <taxon>Hypocreomycetidae</taxon>
        <taxon>Hypocreales</taxon>
        <taxon>Clavicipitaceae</taxon>
        <taxon>Metarhizium</taxon>
    </lineage>
</organism>
<sequence>MSIRSAAKAGSWYVDSPDDLGSELDGYLSDVPETVNGSPLPIPGARIVIAPHAGYSFSGPCAAWAYKCLDLSKVKRVFILGPSHTYYLEGCAVTTYRKYATPFGNLIVDRDTIQRVKEAARMNDIPPSRDSAEHSLEMHLPYLYKRCEQTFDSPENFPQIVPVLIGENDRDEEKAVGQVFVPYLKDEENAFIISSDFCHWGAHFQYMVYSPDNDPRHLTNLCRGDKAPAGPLIHETIKILDEAAMDAVKSGNHDAFVDNLQLTKNTVCGRHPIGVAMAALELLSREVADERKCRFQITQYQRSNLVEKPSDFSVSYVSAYAVL</sequence>
<reference evidence="3" key="1">
    <citation type="submission" date="2018-12" db="EMBL/GenBank/DDBJ databases">
        <title>The complete genome of Metarhizium rileyi, a key fungal pathogen of Lepidoptera.</title>
        <authorList>
            <person name="Binneck E."/>
            <person name="Lastra C.C.L."/>
            <person name="Sosa-Gomez D.R."/>
        </authorList>
    </citation>
    <scope>NUCLEOTIDE SEQUENCE [LARGE SCALE GENOMIC DNA]</scope>
    <source>
        <strain evidence="3">Cep018-CH2</strain>
    </source>
</reference>
<dbReference type="Gene3D" id="3.40.830.10">
    <property type="entry name" value="LigB-like"/>
    <property type="match status" value="1"/>
</dbReference>
<evidence type="ECO:0000313" key="2">
    <source>
        <dbReference type="EMBL" id="TWU73942.1"/>
    </source>
</evidence>